<comment type="caution">
    <text evidence="3">The sequence shown here is derived from an EMBL/GenBank/DDBJ whole genome shotgun (WGS) entry which is preliminary data.</text>
</comment>
<sequence>MNGLSVVVITYNEEHNIARCLDSVKAIADEIVVLDSFSNDATKTIALKMGAKVYEQAFLGYVEQKNKALEYAENNYVLSLDADEVLDETLIQAIKALNKNYEKADVYNMNRCTQYCGKFIRHGAWYPNRRVRLFNKKIAKWGGINPHDVVVFDSANVRKQYLKGDILHYSYNNLEEHIIQNNRFSTISAMSYFKLGRKSGWIKMSVNPFWAFINSYFVRMGFLDGYFGYVIAKNIASLTFMKYYKLYALQNGIPVSPANNKQVKTP</sequence>
<proteinExistence type="inferred from homology"/>
<reference evidence="3 4" key="1">
    <citation type="submission" date="2023-05" db="EMBL/GenBank/DDBJ databases">
        <title>Genome sequence of Pinibacter sp. MAH-24.</title>
        <authorList>
            <person name="Huq M.A."/>
        </authorList>
    </citation>
    <scope>NUCLEOTIDE SEQUENCE [LARGE SCALE GENOMIC DNA]</scope>
    <source>
        <strain evidence="3 4">MAH-24</strain>
    </source>
</reference>
<keyword evidence="3" id="KW-0328">Glycosyltransferase</keyword>
<dbReference type="Gene3D" id="3.90.550.10">
    <property type="entry name" value="Spore Coat Polysaccharide Biosynthesis Protein SpsA, Chain A"/>
    <property type="match status" value="1"/>
</dbReference>
<dbReference type="SUPFAM" id="SSF53448">
    <property type="entry name" value="Nucleotide-diphospho-sugar transferases"/>
    <property type="match status" value="1"/>
</dbReference>
<gene>
    <name evidence="3" type="ORF">QJ048_01710</name>
</gene>
<feature type="domain" description="Glycosyltransferase 2-like" evidence="2">
    <location>
        <begin position="5"/>
        <end position="149"/>
    </location>
</feature>
<dbReference type="InterPro" id="IPR001173">
    <property type="entry name" value="Glyco_trans_2-like"/>
</dbReference>
<dbReference type="EC" id="2.4.-.-" evidence="3"/>
<dbReference type="PANTHER" id="PTHR43630:SF2">
    <property type="entry name" value="GLYCOSYLTRANSFERASE"/>
    <property type="match status" value="1"/>
</dbReference>
<name>A0ABT6R7U2_9BACT</name>
<dbReference type="InterPro" id="IPR029044">
    <property type="entry name" value="Nucleotide-diphossugar_trans"/>
</dbReference>
<keyword evidence="3" id="KW-0808">Transferase</keyword>
<comment type="similarity">
    <text evidence="1">Belongs to the glycosyltransferase 2 family. WaaE/KdtX subfamily.</text>
</comment>
<keyword evidence="4" id="KW-1185">Reference proteome</keyword>
<evidence type="ECO:0000313" key="3">
    <source>
        <dbReference type="EMBL" id="MDI3318465.1"/>
    </source>
</evidence>
<dbReference type="Pfam" id="PF00535">
    <property type="entry name" value="Glycos_transf_2"/>
    <property type="match status" value="1"/>
</dbReference>
<dbReference type="RefSeq" id="WP_282332597.1">
    <property type="nucleotide sequence ID" value="NZ_JASBRG010000001.1"/>
</dbReference>
<protein>
    <submittedName>
        <fullName evidence="3">Glycosyltransferase family 2 protein</fullName>
        <ecNumber evidence="3">2.4.-.-</ecNumber>
    </submittedName>
</protein>
<evidence type="ECO:0000259" key="2">
    <source>
        <dbReference type="Pfam" id="PF00535"/>
    </source>
</evidence>
<dbReference type="PANTHER" id="PTHR43630">
    <property type="entry name" value="POLY-BETA-1,6-N-ACETYL-D-GLUCOSAMINE SYNTHASE"/>
    <property type="match status" value="1"/>
</dbReference>
<accession>A0ABT6R7U2</accession>
<evidence type="ECO:0000256" key="1">
    <source>
        <dbReference type="ARBA" id="ARBA00038494"/>
    </source>
</evidence>
<dbReference type="CDD" id="cd02511">
    <property type="entry name" value="Beta4Glucosyltransferase"/>
    <property type="match status" value="1"/>
</dbReference>
<evidence type="ECO:0000313" key="4">
    <source>
        <dbReference type="Proteomes" id="UP001226434"/>
    </source>
</evidence>
<organism evidence="3 4">
    <name type="scientific">Pinibacter soli</name>
    <dbReference type="NCBI Taxonomy" id="3044211"/>
    <lineage>
        <taxon>Bacteria</taxon>
        <taxon>Pseudomonadati</taxon>
        <taxon>Bacteroidota</taxon>
        <taxon>Chitinophagia</taxon>
        <taxon>Chitinophagales</taxon>
        <taxon>Chitinophagaceae</taxon>
        <taxon>Pinibacter</taxon>
    </lineage>
</organism>
<dbReference type="GO" id="GO:0016757">
    <property type="term" value="F:glycosyltransferase activity"/>
    <property type="evidence" value="ECO:0007669"/>
    <property type="project" value="UniProtKB-KW"/>
</dbReference>
<dbReference type="EMBL" id="JASBRG010000001">
    <property type="protein sequence ID" value="MDI3318465.1"/>
    <property type="molecule type" value="Genomic_DNA"/>
</dbReference>
<dbReference type="Proteomes" id="UP001226434">
    <property type="component" value="Unassembled WGS sequence"/>
</dbReference>